<dbReference type="HOGENOM" id="CLU_024566_8_2_6"/>
<dbReference type="GO" id="GO:0046872">
    <property type="term" value="F:metal ion binding"/>
    <property type="evidence" value="ECO:0007669"/>
    <property type="project" value="UniProtKB-KW"/>
</dbReference>
<dbReference type="eggNOG" id="COG1397">
    <property type="taxonomic scope" value="Bacteria"/>
</dbReference>
<dbReference type="SUPFAM" id="SSF101478">
    <property type="entry name" value="ADP-ribosylglycohydrolase"/>
    <property type="match status" value="1"/>
</dbReference>
<feature type="binding site" evidence="1">
    <location>
        <position position="266"/>
    </location>
    <ligand>
        <name>Mg(2+)</name>
        <dbReference type="ChEBI" id="CHEBI:18420"/>
        <label>1</label>
    </ligand>
</feature>
<comment type="cofactor">
    <cofactor evidence="1">
        <name>Mg(2+)</name>
        <dbReference type="ChEBI" id="CHEBI:18420"/>
    </cofactor>
    <text evidence="1">Binds 2 magnesium ions per subunit.</text>
</comment>
<feature type="binding site" evidence="1">
    <location>
        <position position="265"/>
    </location>
    <ligand>
        <name>Mg(2+)</name>
        <dbReference type="ChEBI" id="CHEBI:18420"/>
        <label>1</label>
    </ligand>
</feature>
<dbReference type="GO" id="GO:0016787">
    <property type="term" value="F:hydrolase activity"/>
    <property type="evidence" value="ECO:0007669"/>
    <property type="project" value="UniProtKB-KW"/>
</dbReference>
<feature type="binding site" evidence="1">
    <location>
        <position position="263"/>
    </location>
    <ligand>
        <name>Mg(2+)</name>
        <dbReference type="ChEBI" id="CHEBI:18420"/>
        <label>1</label>
    </ligand>
</feature>
<name>A0A095VU90_9GAMM</name>
<comment type="caution">
    <text evidence="2">The sequence shown here is derived from an EMBL/GenBank/DDBJ whole genome shotgun (WGS) entry which is preliminary data.</text>
</comment>
<dbReference type="OrthoDB" id="9798107at2"/>
<keyword evidence="3" id="KW-1185">Reference proteome</keyword>
<dbReference type="PATRIC" id="fig|1265313.6.peg.414"/>
<feature type="binding site" evidence="1">
    <location>
        <position position="55"/>
    </location>
    <ligand>
        <name>Mg(2+)</name>
        <dbReference type="ChEBI" id="CHEBI:18420"/>
        <label>1</label>
    </ligand>
</feature>
<keyword evidence="2" id="KW-0378">Hydrolase</keyword>
<dbReference type="RefSeq" id="WP_035513836.1">
    <property type="nucleotide sequence ID" value="NZ_KN234746.1"/>
</dbReference>
<evidence type="ECO:0000313" key="2">
    <source>
        <dbReference type="EMBL" id="KGE04945.1"/>
    </source>
</evidence>
<keyword evidence="1" id="KW-0460">Magnesium</keyword>
<dbReference type="STRING" id="1265313.HRUBRA_00418"/>
<dbReference type="Gene3D" id="1.10.4080.10">
    <property type="entry name" value="ADP-ribosylation/Crystallin J1"/>
    <property type="match status" value="1"/>
</dbReference>
<dbReference type="PANTHER" id="PTHR16222">
    <property type="entry name" value="ADP-RIBOSYLGLYCOHYDROLASE"/>
    <property type="match status" value="1"/>
</dbReference>
<reference evidence="2 3" key="1">
    <citation type="journal article" date="2014" name="Genome Announc.">
        <title>Genome Sequence of Gammaproteobacterial Pseudohaliea rubra Type Strain DSM 19751, Isolated from Coastal Seawater of the Mediterranean Sea.</title>
        <authorList>
            <person name="Spring S."/>
            <person name="Fiebig A."/>
            <person name="Riedel T."/>
            <person name="Goker M."/>
            <person name="Klenk H.P."/>
        </authorList>
    </citation>
    <scope>NUCLEOTIDE SEQUENCE [LARGE SCALE GENOMIC DNA]</scope>
    <source>
        <strain evidence="2 3">DSM 19751</strain>
    </source>
</reference>
<keyword evidence="1" id="KW-0479">Metal-binding</keyword>
<protein>
    <submittedName>
        <fullName evidence="2">ADP-ribosylglycohydrolase family protein</fullName>
    </submittedName>
</protein>
<feature type="binding site" evidence="1">
    <location>
        <position position="56"/>
    </location>
    <ligand>
        <name>Mg(2+)</name>
        <dbReference type="ChEBI" id="CHEBI:18420"/>
        <label>1</label>
    </ligand>
</feature>
<sequence length="320" mass="34415">MTEPDLRDGIRGALLGLAVGDALGTTLEFKAPGSFRPIDDMLGGGPFQLAPGQWTDDTSMALCLADSLLASGGFDAMDQMKRYLRWWHDGYRSSTGHCFDLGNTVRDALLRFEETGNAEAGSRDPQSAGNGSLMRLAPIPIFYCGSPLQAIDAAADMSRTTHGAEEAVDACRYFCGLLLGALVGEQKERLCEPFYHPTRGRWSEHDLALAVGAVAAGSYREKQPPAIRGTGYVVRALEAALWAFWHSEDFRSGAIAAVNLGEDADTTGAIYGQLAGAYYGESAIPHPWFYRLFDGEGIRALAEELFDTGCRVVGRTASAS</sequence>
<gene>
    <name evidence="2" type="ORF">HRUBRA_00418</name>
</gene>
<dbReference type="InterPro" id="IPR036705">
    <property type="entry name" value="Ribosyl_crysJ1_sf"/>
</dbReference>
<dbReference type="PANTHER" id="PTHR16222:SF12">
    <property type="entry name" value="ADP-RIBOSYLGLYCOHYDROLASE-RELATED"/>
    <property type="match status" value="1"/>
</dbReference>
<evidence type="ECO:0000313" key="3">
    <source>
        <dbReference type="Proteomes" id="UP000029640"/>
    </source>
</evidence>
<proteinExistence type="predicted"/>
<dbReference type="InterPro" id="IPR050792">
    <property type="entry name" value="ADP-ribosylglycohydrolase"/>
</dbReference>
<evidence type="ECO:0000256" key="1">
    <source>
        <dbReference type="PIRSR" id="PIRSR605502-1"/>
    </source>
</evidence>
<accession>A0A095VU90</accession>
<dbReference type="AlphaFoldDB" id="A0A095VU90"/>
<dbReference type="EMBL" id="AUVB01000013">
    <property type="protein sequence ID" value="KGE04945.1"/>
    <property type="molecule type" value="Genomic_DNA"/>
</dbReference>
<organism evidence="2 3">
    <name type="scientific">Pseudohaliea rubra DSM 19751</name>
    <dbReference type="NCBI Taxonomy" id="1265313"/>
    <lineage>
        <taxon>Bacteria</taxon>
        <taxon>Pseudomonadati</taxon>
        <taxon>Pseudomonadota</taxon>
        <taxon>Gammaproteobacteria</taxon>
        <taxon>Cellvibrionales</taxon>
        <taxon>Halieaceae</taxon>
        <taxon>Pseudohaliea</taxon>
    </lineage>
</organism>
<dbReference type="Pfam" id="PF03747">
    <property type="entry name" value="ADP_ribosyl_GH"/>
    <property type="match status" value="1"/>
</dbReference>
<feature type="binding site" evidence="1">
    <location>
        <position position="57"/>
    </location>
    <ligand>
        <name>Mg(2+)</name>
        <dbReference type="ChEBI" id="CHEBI:18420"/>
        <label>1</label>
    </ligand>
</feature>
<dbReference type="Proteomes" id="UP000029640">
    <property type="component" value="Unassembled WGS sequence"/>
</dbReference>
<dbReference type="InterPro" id="IPR005502">
    <property type="entry name" value="Ribosyl_crysJ1"/>
</dbReference>